<sequence>MSYDDCSDQPTAEDIRQERQEQEWYNYDGEQGSWKSASPIAEEERGVHVVFSSSDDDTDTDTQEDYGKKTTIFNKKALALAFNVFGMNTADESTDSELEDLLGEPPGGPPGFGEIFSRNSQPCLELPKPNRLARQINNHKWELPLKMLKHFRLHYIHVETKWVFKTDKPYTNGGGVRGAWVYAIFKLRNDEKQELVPKKVTIYVPEYYASSAYDCGRKDFDDQREFWQFLRSPQWWREVSEFSNNSRLV</sequence>
<feature type="region of interest" description="Disordered" evidence="1">
    <location>
        <begin position="1"/>
        <end position="21"/>
    </location>
</feature>
<dbReference type="AlphaFoldDB" id="A0A6C0IPL9"/>
<dbReference type="EMBL" id="MN740235">
    <property type="protein sequence ID" value="QHT95148.1"/>
    <property type="molecule type" value="Genomic_DNA"/>
</dbReference>
<protein>
    <submittedName>
        <fullName evidence="2">Uncharacterized protein</fullName>
    </submittedName>
</protein>
<reference evidence="2" key="1">
    <citation type="journal article" date="2020" name="Nature">
        <title>Giant virus diversity and host interactions through global metagenomics.</title>
        <authorList>
            <person name="Schulz F."/>
            <person name="Roux S."/>
            <person name="Paez-Espino D."/>
            <person name="Jungbluth S."/>
            <person name="Walsh D.A."/>
            <person name="Denef V.J."/>
            <person name="McMahon K.D."/>
            <person name="Konstantinidis K.T."/>
            <person name="Eloe-Fadrosh E.A."/>
            <person name="Kyrpides N.C."/>
            <person name="Woyke T."/>
        </authorList>
    </citation>
    <scope>NUCLEOTIDE SEQUENCE</scope>
    <source>
        <strain evidence="2">GVMAG-M-3300024261-37</strain>
    </source>
</reference>
<organism evidence="2">
    <name type="scientific">viral metagenome</name>
    <dbReference type="NCBI Taxonomy" id="1070528"/>
    <lineage>
        <taxon>unclassified sequences</taxon>
        <taxon>metagenomes</taxon>
        <taxon>organismal metagenomes</taxon>
    </lineage>
</organism>
<evidence type="ECO:0000256" key="1">
    <source>
        <dbReference type="SAM" id="MobiDB-lite"/>
    </source>
</evidence>
<feature type="region of interest" description="Disordered" evidence="1">
    <location>
        <begin position="95"/>
        <end position="116"/>
    </location>
</feature>
<accession>A0A6C0IPL9</accession>
<evidence type="ECO:0000313" key="2">
    <source>
        <dbReference type="EMBL" id="QHT95148.1"/>
    </source>
</evidence>
<name>A0A6C0IPL9_9ZZZZ</name>
<proteinExistence type="predicted"/>